<accession>A0A0X3VH86</accession>
<dbReference type="EMBL" id="LLZJ01000414">
    <property type="protein sequence ID" value="KUL44169.1"/>
    <property type="molecule type" value="Genomic_DNA"/>
</dbReference>
<dbReference type="Proteomes" id="UP000053413">
    <property type="component" value="Unassembled WGS sequence"/>
</dbReference>
<keyword evidence="1" id="KW-0472">Membrane</keyword>
<protein>
    <submittedName>
        <fullName evidence="2">Uncharacterized protein</fullName>
    </submittedName>
</protein>
<dbReference type="AlphaFoldDB" id="A0A0X3VH86"/>
<evidence type="ECO:0000313" key="2">
    <source>
        <dbReference type="EMBL" id="KUL44169.1"/>
    </source>
</evidence>
<gene>
    <name evidence="2" type="ORF">ADL28_40350</name>
</gene>
<keyword evidence="1" id="KW-1133">Transmembrane helix</keyword>
<feature type="transmembrane region" description="Helical" evidence="1">
    <location>
        <begin position="74"/>
        <end position="92"/>
    </location>
</feature>
<comment type="caution">
    <text evidence="2">The sequence shown here is derived from an EMBL/GenBank/DDBJ whole genome shotgun (WGS) entry which is preliminary data.</text>
</comment>
<sequence length="138" mass="15298">MPQLQGTPEEGVLRGRHRVQGLRVLPERQPLLVQQHERRFQQAGGEERELRLVVFLVFVLGLFFLILLLDVFVVGVFVAILGVLLVFVVLVVEFGRLTRPPVFGFIGTPPPPGGGGVPFARTRVARVIAWSRPAGKQT</sequence>
<organism evidence="2 3">
    <name type="scientific">Streptomyces violaceusniger</name>
    <dbReference type="NCBI Taxonomy" id="68280"/>
    <lineage>
        <taxon>Bacteria</taxon>
        <taxon>Bacillati</taxon>
        <taxon>Actinomycetota</taxon>
        <taxon>Actinomycetes</taxon>
        <taxon>Kitasatosporales</taxon>
        <taxon>Streptomycetaceae</taxon>
        <taxon>Streptomyces</taxon>
        <taxon>Streptomyces violaceusniger group</taxon>
    </lineage>
</organism>
<evidence type="ECO:0000256" key="1">
    <source>
        <dbReference type="SAM" id="Phobius"/>
    </source>
</evidence>
<evidence type="ECO:0000313" key="3">
    <source>
        <dbReference type="Proteomes" id="UP000053413"/>
    </source>
</evidence>
<name>A0A0X3VH86_STRVO</name>
<keyword evidence="1" id="KW-0812">Transmembrane</keyword>
<reference evidence="3" key="1">
    <citation type="submission" date="2015-10" db="EMBL/GenBank/DDBJ databases">
        <authorList>
            <person name="Ju K.-S."/>
            <person name="Doroghazi J.R."/>
            <person name="Metcalf W.W."/>
        </authorList>
    </citation>
    <scope>NUCLEOTIDE SEQUENCE [LARGE SCALE GENOMIC DNA]</scope>
    <source>
        <strain evidence="3">NRRL F-8817</strain>
    </source>
</reference>
<proteinExistence type="predicted"/>
<feature type="transmembrane region" description="Helical" evidence="1">
    <location>
        <begin position="50"/>
        <end position="68"/>
    </location>
</feature>